<dbReference type="RefSeq" id="WP_078818824.1">
    <property type="nucleotide sequence ID" value="NZ_FUYJ01000013.1"/>
</dbReference>
<organism evidence="7 8">
    <name type="scientific">Sporosarcina newyorkensis</name>
    <dbReference type="NCBI Taxonomy" id="759851"/>
    <lineage>
        <taxon>Bacteria</taxon>
        <taxon>Bacillati</taxon>
        <taxon>Bacillota</taxon>
        <taxon>Bacilli</taxon>
        <taxon>Bacillales</taxon>
        <taxon>Caryophanaceae</taxon>
        <taxon>Sporosarcina</taxon>
    </lineage>
</organism>
<comment type="function">
    <text evidence="6">Redox regulated molecular chaperone. Protects both thermally unfolding and oxidatively damaged proteins from irreversible aggregation. Plays an important role in the bacterial defense system toward oxidative stress.</text>
</comment>
<evidence type="ECO:0000256" key="2">
    <source>
        <dbReference type="ARBA" id="ARBA00022833"/>
    </source>
</evidence>
<proteinExistence type="inferred from homology"/>
<feature type="disulfide bond" description="Redox-active" evidence="6">
    <location>
        <begin position="271"/>
        <end position="274"/>
    </location>
</feature>
<evidence type="ECO:0000313" key="8">
    <source>
        <dbReference type="Proteomes" id="UP000190042"/>
    </source>
</evidence>
<dbReference type="PANTHER" id="PTHR30111">
    <property type="entry name" value="33 KDA CHAPERONIN"/>
    <property type="match status" value="1"/>
</dbReference>
<sequence>MSTDYLVKALAFDGVIRAYAVRSTDTVGEVQRRHQMWPTATAALGRTISAAVMMGAMLKGDNKLTVKIQGDGPLGPIVVDANAKGEVRGYATHPQTHVPLNEKGKLDVRGVVGTEGTLSVVKDLGMKDYFTGQVPIISGEIAEDFTQYLVVSEQVPSAVALGVLVNPDNTVKAAGGFIIQVMPGATDETISLLEEKISNMTPISSLIDQGLTPEGILAEVLGQENVEFLDKMDVKFDCECSKERFGEAIRGLGRDEVQAMIDEDHGAEAQCHFCLETYQYSEQELKGYIDEIQSNE</sequence>
<dbReference type="GO" id="GO:0044183">
    <property type="term" value="F:protein folding chaperone"/>
    <property type="evidence" value="ECO:0007669"/>
    <property type="project" value="TreeGrafter"/>
</dbReference>
<accession>A0A1T4Z1D1</accession>
<dbReference type="Gene3D" id="3.90.1280.10">
    <property type="entry name" value="HSP33 redox switch-like"/>
    <property type="match status" value="1"/>
</dbReference>
<dbReference type="Proteomes" id="UP000190042">
    <property type="component" value="Unassembled WGS sequence"/>
</dbReference>
<dbReference type="HAMAP" id="MF_00117">
    <property type="entry name" value="HslO"/>
    <property type="match status" value="1"/>
</dbReference>
<dbReference type="PANTHER" id="PTHR30111:SF1">
    <property type="entry name" value="33 KDA CHAPERONIN"/>
    <property type="match status" value="1"/>
</dbReference>
<keyword evidence="8" id="KW-1185">Reference proteome</keyword>
<dbReference type="GO" id="GO:0042026">
    <property type="term" value="P:protein refolding"/>
    <property type="evidence" value="ECO:0007669"/>
    <property type="project" value="TreeGrafter"/>
</dbReference>
<protein>
    <recommendedName>
        <fullName evidence="6">33 kDa chaperonin</fullName>
    </recommendedName>
    <alternativeName>
        <fullName evidence="6">Heat shock protein 33 homolog</fullName>
        <shortName evidence="6">HSP33</shortName>
    </alternativeName>
</protein>
<feature type="disulfide bond" description="Redox-active" evidence="6">
    <location>
        <begin position="238"/>
        <end position="240"/>
    </location>
</feature>
<dbReference type="CDD" id="cd00498">
    <property type="entry name" value="Hsp33"/>
    <property type="match status" value="1"/>
</dbReference>
<comment type="similarity">
    <text evidence="6">Belongs to the HSP33 family.</text>
</comment>
<dbReference type="GO" id="GO:0051082">
    <property type="term" value="F:unfolded protein binding"/>
    <property type="evidence" value="ECO:0007669"/>
    <property type="project" value="UniProtKB-UniRule"/>
</dbReference>
<evidence type="ECO:0000256" key="1">
    <source>
        <dbReference type="ARBA" id="ARBA00022490"/>
    </source>
</evidence>
<evidence type="ECO:0000313" key="7">
    <source>
        <dbReference type="EMBL" id="SKB07365.1"/>
    </source>
</evidence>
<dbReference type="PIRSF" id="PIRSF005261">
    <property type="entry name" value="Heat_shock_Hsp33"/>
    <property type="match status" value="1"/>
</dbReference>
<keyword evidence="2 6" id="KW-0862">Zinc</keyword>
<dbReference type="GO" id="GO:0005737">
    <property type="term" value="C:cytoplasm"/>
    <property type="evidence" value="ECO:0007669"/>
    <property type="project" value="UniProtKB-SubCell"/>
</dbReference>
<keyword evidence="4 6" id="KW-0143">Chaperone</keyword>
<dbReference type="InterPro" id="IPR016154">
    <property type="entry name" value="Heat_shock_Hsp33_C"/>
</dbReference>
<dbReference type="InterPro" id="IPR016153">
    <property type="entry name" value="Heat_shock_Hsp33_N"/>
</dbReference>
<evidence type="ECO:0000256" key="6">
    <source>
        <dbReference type="HAMAP-Rule" id="MF_00117"/>
    </source>
</evidence>
<dbReference type="SUPFAM" id="SSF64397">
    <property type="entry name" value="Hsp33 domain"/>
    <property type="match status" value="1"/>
</dbReference>
<dbReference type="InterPro" id="IPR000397">
    <property type="entry name" value="Heat_shock_Hsp33"/>
</dbReference>
<dbReference type="SUPFAM" id="SSF118352">
    <property type="entry name" value="HSP33 redox switch-like"/>
    <property type="match status" value="1"/>
</dbReference>
<keyword evidence="5 6" id="KW-0676">Redox-active center</keyword>
<dbReference type="NCBIfam" id="NF001033">
    <property type="entry name" value="PRK00114.1"/>
    <property type="match status" value="1"/>
</dbReference>
<keyword evidence="3 6" id="KW-1015">Disulfide bond</keyword>
<dbReference type="Gene3D" id="3.55.30.10">
    <property type="entry name" value="Hsp33 domain"/>
    <property type="match status" value="1"/>
</dbReference>
<name>A0A1T4Z1D1_9BACL</name>
<evidence type="ECO:0000256" key="5">
    <source>
        <dbReference type="ARBA" id="ARBA00023284"/>
    </source>
</evidence>
<evidence type="ECO:0000256" key="4">
    <source>
        <dbReference type="ARBA" id="ARBA00023186"/>
    </source>
</evidence>
<dbReference type="AlphaFoldDB" id="A0A1T4Z1D1"/>
<evidence type="ECO:0000256" key="3">
    <source>
        <dbReference type="ARBA" id="ARBA00023157"/>
    </source>
</evidence>
<dbReference type="Pfam" id="PF01430">
    <property type="entry name" value="HSP33"/>
    <property type="match status" value="1"/>
</dbReference>
<comment type="PTM">
    <text evidence="6">Under oxidizing conditions two disulfide bonds are formed involving the reactive cysteines. Under reducing conditions zinc is bound to the reactive cysteines and the protein is inactive.</text>
</comment>
<gene>
    <name evidence="6" type="primary">hslO</name>
    <name evidence="7" type="ORF">SAMN04244570_0369</name>
</gene>
<keyword evidence="1 6" id="KW-0963">Cytoplasm</keyword>
<reference evidence="8" key="1">
    <citation type="submission" date="2017-02" db="EMBL/GenBank/DDBJ databases">
        <authorList>
            <person name="Varghese N."/>
            <person name="Submissions S."/>
        </authorList>
    </citation>
    <scope>NUCLEOTIDE SEQUENCE [LARGE SCALE GENOMIC DNA]</scope>
    <source>
        <strain evidence="8">DSM 23966</strain>
    </source>
</reference>
<dbReference type="EMBL" id="FUYJ01000013">
    <property type="protein sequence ID" value="SKB07365.1"/>
    <property type="molecule type" value="Genomic_DNA"/>
</dbReference>
<comment type="subcellular location">
    <subcellularLocation>
        <location evidence="6">Cytoplasm</location>
    </subcellularLocation>
</comment>